<keyword evidence="4 8" id="KW-0805">Transcription regulation</keyword>
<keyword evidence="5 8" id="KW-0010">Activator</keyword>
<dbReference type="EMBL" id="CAFZ01000036">
    <property type="protein sequence ID" value="CCA68591.1"/>
    <property type="molecule type" value="Genomic_DNA"/>
</dbReference>
<dbReference type="InterPro" id="IPR037212">
    <property type="entry name" value="Med7/Med21-like"/>
</dbReference>
<name>G4TBB7_SERID</name>
<evidence type="ECO:0000256" key="5">
    <source>
        <dbReference type="ARBA" id="ARBA00023159"/>
    </source>
</evidence>
<dbReference type="SUPFAM" id="SSF140718">
    <property type="entry name" value="Mediator hinge subcomplex-like"/>
    <property type="match status" value="1"/>
</dbReference>
<comment type="subunit">
    <text evidence="8">Component of the Mediator complex.</text>
</comment>
<evidence type="ECO:0000256" key="8">
    <source>
        <dbReference type="RuleBase" id="RU366036"/>
    </source>
</evidence>
<dbReference type="InParanoid" id="G4TBB7"/>
<evidence type="ECO:0000256" key="2">
    <source>
        <dbReference type="ARBA" id="ARBA00005770"/>
    </source>
</evidence>
<dbReference type="PANTHER" id="PTHR13381:SF0">
    <property type="entry name" value="MEDIATOR OF RNA POLYMERASE II TRANSCRIPTION SUBUNIT 21"/>
    <property type="match status" value="1"/>
</dbReference>
<dbReference type="InterPro" id="IPR021384">
    <property type="entry name" value="Mediator_Med21"/>
</dbReference>
<dbReference type="GO" id="GO:0003712">
    <property type="term" value="F:transcription coregulator activity"/>
    <property type="evidence" value="ECO:0007669"/>
    <property type="project" value="TreeGrafter"/>
</dbReference>
<dbReference type="OMA" id="AINRVEM"/>
<dbReference type="OrthoDB" id="526653at2759"/>
<sequence>MPVRVDDEQSVNMDKLSQLQDCIEQLLLIMKLSVVQLVQRTDFKPVAETIPIYKARPKDKVDSPQKFEENKRELVADLVQKAKQIERLIDSLPPPEPEESQAARLGALDDEMRRTNAEYKLAVERAKSA</sequence>
<dbReference type="Proteomes" id="UP000007148">
    <property type="component" value="Unassembled WGS sequence"/>
</dbReference>
<organism evidence="9 10">
    <name type="scientific">Serendipita indica (strain DSM 11827)</name>
    <name type="common">Root endophyte fungus</name>
    <name type="synonym">Piriformospora indica</name>
    <dbReference type="NCBI Taxonomy" id="1109443"/>
    <lineage>
        <taxon>Eukaryota</taxon>
        <taxon>Fungi</taxon>
        <taxon>Dikarya</taxon>
        <taxon>Basidiomycota</taxon>
        <taxon>Agaricomycotina</taxon>
        <taxon>Agaricomycetes</taxon>
        <taxon>Sebacinales</taxon>
        <taxon>Serendipitaceae</taxon>
        <taxon>Serendipita</taxon>
    </lineage>
</organism>
<comment type="function">
    <text evidence="8">Component of the Mediator complex, a coactivator involved in the regulated transcription of nearly all RNA polymerase II-dependent genes. Mediator functions as a bridge to convey information from gene-specific regulatory proteins to the basal RNA polymerase II transcription machinery. Mediator is recruited to promoters by direct interactions with regulatory proteins and serves as a scaffold for the assembly of a functional preinitiation complex with RNA polymerase II and the general transcription factors.</text>
</comment>
<evidence type="ECO:0000256" key="6">
    <source>
        <dbReference type="ARBA" id="ARBA00023163"/>
    </source>
</evidence>
<gene>
    <name evidence="9" type="ORF">PIIN_02456</name>
</gene>
<proteinExistence type="inferred from homology"/>
<accession>G4TBB7</accession>
<evidence type="ECO:0000256" key="1">
    <source>
        <dbReference type="ARBA" id="ARBA00004123"/>
    </source>
</evidence>
<evidence type="ECO:0000256" key="4">
    <source>
        <dbReference type="ARBA" id="ARBA00023015"/>
    </source>
</evidence>
<dbReference type="Pfam" id="PF11221">
    <property type="entry name" value="Med21"/>
    <property type="match status" value="1"/>
</dbReference>
<evidence type="ECO:0000256" key="3">
    <source>
        <dbReference type="ARBA" id="ARBA00019691"/>
    </source>
</evidence>
<comment type="similarity">
    <text evidence="2 8">Belongs to the Mediator complex subunit 21 family.</text>
</comment>
<comment type="subcellular location">
    <subcellularLocation>
        <location evidence="1 8">Nucleus</location>
    </subcellularLocation>
</comment>
<dbReference type="GO" id="GO:0006357">
    <property type="term" value="P:regulation of transcription by RNA polymerase II"/>
    <property type="evidence" value="ECO:0007669"/>
    <property type="project" value="TreeGrafter"/>
</dbReference>
<keyword evidence="6 8" id="KW-0804">Transcription</keyword>
<dbReference type="GO" id="GO:0016592">
    <property type="term" value="C:mediator complex"/>
    <property type="evidence" value="ECO:0007669"/>
    <property type="project" value="UniProtKB-UniRule"/>
</dbReference>
<dbReference type="Gene3D" id="6.10.280.10">
    <property type="entry name" value="Mediator complex, subunit Med21"/>
    <property type="match status" value="1"/>
</dbReference>
<dbReference type="eggNOG" id="ENOG502SB5Q">
    <property type="taxonomic scope" value="Eukaryota"/>
</dbReference>
<keyword evidence="10" id="KW-1185">Reference proteome</keyword>
<dbReference type="PANTHER" id="PTHR13381">
    <property type="entry name" value="RNA POLYMERASE II HOLOENZYME COMPONENT SRB7"/>
    <property type="match status" value="1"/>
</dbReference>
<evidence type="ECO:0000313" key="9">
    <source>
        <dbReference type="EMBL" id="CCA68591.1"/>
    </source>
</evidence>
<keyword evidence="7 8" id="KW-0539">Nucleus</keyword>
<comment type="caution">
    <text evidence="9">The sequence shown here is derived from an EMBL/GenBank/DDBJ whole genome shotgun (WGS) entry which is preliminary data.</text>
</comment>
<reference evidence="9 10" key="1">
    <citation type="journal article" date="2011" name="PLoS Pathog.">
        <title>Endophytic Life Strategies Decoded by Genome and Transcriptome Analyses of the Mutualistic Root Symbiont Piriformospora indica.</title>
        <authorList>
            <person name="Zuccaro A."/>
            <person name="Lahrmann U."/>
            <person name="Guldener U."/>
            <person name="Langen G."/>
            <person name="Pfiffi S."/>
            <person name="Biedenkopf D."/>
            <person name="Wong P."/>
            <person name="Samans B."/>
            <person name="Grimm C."/>
            <person name="Basiewicz M."/>
            <person name="Murat C."/>
            <person name="Martin F."/>
            <person name="Kogel K.H."/>
        </authorList>
    </citation>
    <scope>NUCLEOTIDE SEQUENCE [LARGE SCALE GENOMIC DNA]</scope>
    <source>
        <strain evidence="9 10">DSM 11827</strain>
    </source>
</reference>
<dbReference type="AlphaFoldDB" id="G4TBB7"/>
<dbReference type="STRING" id="1109443.G4TBB7"/>
<dbReference type="HOGENOM" id="CLU_094271_2_0_1"/>
<protein>
    <recommendedName>
        <fullName evidence="3 8">Mediator of RNA polymerase II transcription subunit 21</fullName>
    </recommendedName>
</protein>
<evidence type="ECO:0000313" key="10">
    <source>
        <dbReference type="Proteomes" id="UP000007148"/>
    </source>
</evidence>
<evidence type="ECO:0000256" key="7">
    <source>
        <dbReference type="ARBA" id="ARBA00023242"/>
    </source>
</evidence>